<dbReference type="RefSeq" id="WP_207767236.1">
    <property type="nucleotide sequence ID" value="NZ_BLKS01000001.1"/>
</dbReference>
<dbReference type="Pfam" id="PF00106">
    <property type="entry name" value="adh_short"/>
    <property type="match status" value="1"/>
</dbReference>
<protein>
    <submittedName>
        <fullName evidence="3">Short-chain dehydrogenase</fullName>
    </submittedName>
</protein>
<dbReference type="PANTHER" id="PTHR24321">
    <property type="entry name" value="DEHYDROGENASES, SHORT CHAIN"/>
    <property type="match status" value="1"/>
</dbReference>
<dbReference type="CDD" id="cd05233">
    <property type="entry name" value="SDR_c"/>
    <property type="match status" value="1"/>
</dbReference>
<keyword evidence="2" id="KW-0560">Oxidoreductase</keyword>
<comment type="similarity">
    <text evidence="1">Belongs to the short-chain dehydrogenases/reductases (SDR) family.</text>
</comment>
<dbReference type="EMBL" id="BLKS01000001">
    <property type="protein sequence ID" value="GFG52699.1"/>
    <property type="molecule type" value="Genomic_DNA"/>
</dbReference>
<dbReference type="GO" id="GO:0016491">
    <property type="term" value="F:oxidoreductase activity"/>
    <property type="evidence" value="ECO:0007669"/>
    <property type="project" value="UniProtKB-KW"/>
</dbReference>
<dbReference type="AlphaFoldDB" id="A0A7I9W5N5"/>
<gene>
    <name evidence="3" type="ORF">MAGR_41400</name>
</gene>
<dbReference type="InterPro" id="IPR036291">
    <property type="entry name" value="NAD(P)-bd_dom_sf"/>
</dbReference>
<dbReference type="Proteomes" id="UP000465302">
    <property type="component" value="Unassembled WGS sequence"/>
</dbReference>
<name>A0A7I9W5N5_MYCAG</name>
<organism evidence="3 4">
    <name type="scientific">Mycolicibacterium agri</name>
    <name type="common">Mycobacterium agri</name>
    <dbReference type="NCBI Taxonomy" id="36811"/>
    <lineage>
        <taxon>Bacteria</taxon>
        <taxon>Bacillati</taxon>
        <taxon>Actinomycetota</taxon>
        <taxon>Actinomycetes</taxon>
        <taxon>Mycobacteriales</taxon>
        <taxon>Mycobacteriaceae</taxon>
        <taxon>Mycolicibacterium</taxon>
    </lineage>
</organism>
<sequence>MTTPQRPPLGRMDGRVAVVTGASTGIGAAIAREFVRAGAKVHAVARRPDVITDNIGADVVASGQCVPHKVDVSDADAVRALADELRDSEPVDTLVCAAGINVTRRRIAELTLDGWHQLVATNLNGVFYCLNAFLDELRANHGDFVVISSVAASWPDHSGPGYGATKSGLLGLARGTGIDEHANGVRVSTILPGIVDTPILDNRPIPPPPELREWCLKPEDIAATCLLAVTLPPRANLAEATMVATRLQSLGKTQQANPQLPPDLAP</sequence>
<comment type="caution">
    <text evidence="3">The sequence shown here is derived from an EMBL/GenBank/DDBJ whole genome shotgun (WGS) entry which is preliminary data.</text>
</comment>
<dbReference type="InterPro" id="IPR020904">
    <property type="entry name" value="Sc_DH/Rdtase_CS"/>
</dbReference>
<evidence type="ECO:0000256" key="1">
    <source>
        <dbReference type="ARBA" id="ARBA00006484"/>
    </source>
</evidence>
<evidence type="ECO:0000256" key="2">
    <source>
        <dbReference type="ARBA" id="ARBA00023002"/>
    </source>
</evidence>
<dbReference type="InterPro" id="IPR002347">
    <property type="entry name" value="SDR_fam"/>
</dbReference>
<dbReference type="PANTHER" id="PTHR24321:SF8">
    <property type="entry name" value="ESTRADIOL 17-BETA-DEHYDROGENASE 8-RELATED"/>
    <property type="match status" value="1"/>
</dbReference>
<dbReference type="PRINTS" id="PR00081">
    <property type="entry name" value="GDHRDH"/>
</dbReference>
<accession>A0A7I9W5N5</accession>
<evidence type="ECO:0000313" key="3">
    <source>
        <dbReference type="EMBL" id="GFG52699.1"/>
    </source>
</evidence>
<dbReference type="PROSITE" id="PS00061">
    <property type="entry name" value="ADH_SHORT"/>
    <property type="match status" value="1"/>
</dbReference>
<reference evidence="3 4" key="1">
    <citation type="journal article" date="2019" name="Emerg. Microbes Infect.">
        <title>Comprehensive subspecies identification of 175 nontuberculous mycobacteria species based on 7547 genomic profiles.</title>
        <authorList>
            <person name="Matsumoto Y."/>
            <person name="Kinjo T."/>
            <person name="Motooka D."/>
            <person name="Nabeya D."/>
            <person name="Jung N."/>
            <person name="Uechi K."/>
            <person name="Horii T."/>
            <person name="Iida T."/>
            <person name="Fujita J."/>
            <person name="Nakamura S."/>
        </authorList>
    </citation>
    <scope>NUCLEOTIDE SEQUENCE [LARGE SCALE GENOMIC DNA]</scope>
    <source>
        <strain evidence="3 4">JCM 6377</strain>
    </source>
</reference>
<dbReference type="Gene3D" id="3.40.50.720">
    <property type="entry name" value="NAD(P)-binding Rossmann-like Domain"/>
    <property type="match status" value="1"/>
</dbReference>
<proteinExistence type="inferred from homology"/>
<evidence type="ECO:0000313" key="4">
    <source>
        <dbReference type="Proteomes" id="UP000465302"/>
    </source>
</evidence>
<dbReference type="SUPFAM" id="SSF51735">
    <property type="entry name" value="NAD(P)-binding Rossmann-fold domains"/>
    <property type="match status" value="1"/>
</dbReference>